<gene>
    <name evidence="2" type="ORF">HH308_15195</name>
</gene>
<evidence type="ECO:0000256" key="1">
    <source>
        <dbReference type="SAM" id="Phobius"/>
    </source>
</evidence>
<accession>A0A848KWA2</accession>
<feature type="transmembrane region" description="Helical" evidence="1">
    <location>
        <begin position="32"/>
        <end position="48"/>
    </location>
</feature>
<name>A0A848KWA2_9ACTN</name>
<feature type="transmembrane region" description="Helical" evidence="1">
    <location>
        <begin position="54"/>
        <end position="75"/>
    </location>
</feature>
<organism evidence="2 3">
    <name type="scientific">Gordonia asplenii</name>
    <dbReference type="NCBI Taxonomy" id="2725283"/>
    <lineage>
        <taxon>Bacteria</taxon>
        <taxon>Bacillati</taxon>
        <taxon>Actinomycetota</taxon>
        <taxon>Actinomycetes</taxon>
        <taxon>Mycobacteriales</taxon>
        <taxon>Gordoniaceae</taxon>
        <taxon>Gordonia</taxon>
    </lineage>
</organism>
<keyword evidence="3" id="KW-1185">Reference proteome</keyword>
<evidence type="ECO:0000313" key="3">
    <source>
        <dbReference type="Proteomes" id="UP000550729"/>
    </source>
</evidence>
<proteinExistence type="predicted"/>
<dbReference type="RefSeq" id="WP_170195071.1">
    <property type="nucleotide sequence ID" value="NZ_JABBNB010000015.1"/>
</dbReference>
<keyword evidence="1" id="KW-0472">Membrane</keyword>
<keyword evidence="1" id="KW-0812">Transmembrane</keyword>
<feature type="transmembrane region" description="Helical" evidence="1">
    <location>
        <begin position="125"/>
        <end position="145"/>
    </location>
</feature>
<protein>
    <submittedName>
        <fullName evidence="2">Uncharacterized protein</fullName>
    </submittedName>
</protein>
<dbReference type="Proteomes" id="UP000550729">
    <property type="component" value="Unassembled WGS sequence"/>
</dbReference>
<reference evidence="2 3" key="1">
    <citation type="submission" date="2020-04" db="EMBL/GenBank/DDBJ databases">
        <title>Gordonia sp. nov. TBRC 11910.</title>
        <authorList>
            <person name="Suriyachadkun C."/>
        </authorList>
    </citation>
    <scope>NUCLEOTIDE SEQUENCE [LARGE SCALE GENOMIC DNA]</scope>
    <source>
        <strain evidence="2 3">TBRC 11910</strain>
    </source>
</reference>
<evidence type="ECO:0000313" key="2">
    <source>
        <dbReference type="EMBL" id="NMO02559.1"/>
    </source>
</evidence>
<sequence length="154" mass="16060">MSGIDHDQARSALDAARRAQRSVADEVGLPRGYWWGMAAGWVVLGLLADFTPSWVTTVATIAFSFGHALLATRLLDGRHRTSGIQLSRETASRKIPLIVTGILLVMVALTIAAGFALGADGAAHSASWAAVIVGAVVGFGGPEIFSAARRLAHA</sequence>
<dbReference type="AlphaFoldDB" id="A0A848KWA2"/>
<feature type="transmembrane region" description="Helical" evidence="1">
    <location>
        <begin position="95"/>
        <end position="119"/>
    </location>
</feature>
<keyword evidence="1" id="KW-1133">Transmembrane helix</keyword>
<comment type="caution">
    <text evidence="2">The sequence shown here is derived from an EMBL/GenBank/DDBJ whole genome shotgun (WGS) entry which is preliminary data.</text>
</comment>
<dbReference type="EMBL" id="JABBNB010000015">
    <property type="protein sequence ID" value="NMO02559.1"/>
    <property type="molecule type" value="Genomic_DNA"/>
</dbReference>